<comment type="caution">
    <text evidence="2">The sequence shown here is derived from an EMBL/GenBank/DDBJ whole genome shotgun (WGS) entry which is preliminary data.</text>
</comment>
<evidence type="ECO:0000313" key="3">
    <source>
        <dbReference type="Proteomes" id="UP000474640"/>
    </source>
</evidence>
<organism evidence="2 3">
    <name type="scientific">Orbilia oligospora</name>
    <name type="common">Nematode-trapping fungus</name>
    <name type="synonym">Arthrobotrys oligospora</name>
    <dbReference type="NCBI Taxonomy" id="2813651"/>
    <lineage>
        <taxon>Eukaryota</taxon>
        <taxon>Fungi</taxon>
        <taxon>Dikarya</taxon>
        <taxon>Ascomycota</taxon>
        <taxon>Pezizomycotina</taxon>
        <taxon>Orbiliomycetes</taxon>
        <taxon>Orbiliales</taxon>
        <taxon>Orbiliaceae</taxon>
        <taxon>Orbilia</taxon>
    </lineage>
</organism>
<dbReference type="Proteomes" id="UP000474640">
    <property type="component" value="Unassembled WGS sequence"/>
</dbReference>
<protein>
    <submittedName>
        <fullName evidence="2">Uncharacterized protein</fullName>
    </submittedName>
</protein>
<dbReference type="OrthoDB" id="5329990at2759"/>
<dbReference type="AlphaFoldDB" id="A0A7C8RBZ6"/>
<accession>A0A7C8RBZ6</accession>
<dbReference type="EMBL" id="JAABOJ010000018">
    <property type="protein sequence ID" value="KAF3280580.1"/>
    <property type="molecule type" value="Genomic_DNA"/>
</dbReference>
<gene>
    <name evidence="2" type="ORF">TWF970_002794</name>
</gene>
<evidence type="ECO:0000313" key="2">
    <source>
        <dbReference type="EMBL" id="KAF3280580.1"/>
    </source>
</evidence>
<feature type="region of interest" description="Disordered" evidence="1">
    <location>
        <begin position="130"/>
        <end position="151"/>
    </location>
</feature>
<evidence type="ECO:0000256" key="1">
    <source>
        <dbReference type="SAM" id="MobiDB-lite"/>
    </source>
</evidence>
<proteinExistence type="predicted"/>
<reference evidence="2 3" key="1">
    <citation type="submission" date="2020-01" db="EMBL/GenBank/DDBJ databases">
        <authorList>
            <person name="Palmer J.M."/>
        </authorList>
    </citation>
    <scope>NUCLEOTIDE SEQUENCE [LARGE SCALE GENOMIC DNA]</scope>
    <source>
        <strain evidence="2 3">TWF970</strain>
    </source>
</reference>
<name>A0A7C8RBZ6_ORBOL</name>
<sequence length="235" mass="26290">MKMNSETYTANMEHGKGPAPVLVSPYKPCRDGGQRMVGITIPAISNKVFWYDGVRTVRDLCGAVLRQNPILDRKRLTILMDGKRAGFYDVIPERAVVTAYYRFVVKRHPPNRAQGAVDGTDDKANSGKVIAQEQPSSHREQPSSPPAAKEAAEEVHLGDLLSFDEVPEVDLLSFDEVPEMDLLSFDEVSDRTTEPKVPRYHILDLYDNGMGLLSHWEALPLFKSRRATPKSLLDL</sequence>